<dbReference type="EMBL" id="CP143423">
    <property type="protein sequence ID" value="WVX47564.1"/>
    <property type="molecule type" value="Genomic_DNA"/>
</dbReference>
<evidence type="ECO:0000256" key="3">
    <source>
        <dbReference type="ARBA" id="ARBA00022989"/>
    </source>
</evidence>
<dbReference type="Pfam" id="PF07681">
    <property type="entry name" value="DoxX"/>
    <property type="match status" value="1"/>
</dbReference>
<feature type="transmembrane region" description="Helical" evidence="5">
    <location>
        <begin position="106"/>
        <end position="125"/>
    </location>
</feature>
<gene>
    <name evidence="6" type="ORF">ROLI_006350</name>
</gene>
<keyword evidence="2 5" id="KW-0812">Transmembrane</keyword>
<evidence type="ECO:0000313" key="7">
    <source>
        <dbReference type="Proteomes" id="UP001318682"/>
    </source>
</evidence>
<proteinExistence type="predicted"/>
<evidence type="ECO:0000256" key="5">
    <source>
        <dbReference type="SAM" id="Phobius"/>
    </source>
</evidence>
<keyword evidence="7" id="KW-1185">Reference proteome</keyword>
<name>A0ABZ2BNI2_9RHOB</name>
<evidence type="ECO:0000256" key="4">
    <source>
        <dbReference type="ARBA" id="ARBA00023136"/>
    </source>
</evidence>
<reference evidence="7" key="1">
    <citation type="submission" date="2024-01" db="EMBL/GenBank/DDBJ databases">
        <title>Roseobacter fucihabitans sp. nov., isolated from the brown alga Fucus spiralis.</title>
        <authorList>
            <person name="Hahnke S."/>
            <person name="Berger M."/>
            <person name="Schlingloff A."/>
            <person name="Athale I."/>
            <person name="Neumann-Schaal M."/>
            <person name="Adenaya A."/>
            <person name="Poehlein A."/>
            <person name="Daniel R."/>
            <person name="Pertersen J."/>
            <person name="Brinkhoff T."/>
        </authorList>
    </citation>
    <scope>NUCLEOTIDE SEQUENCE [LARGE SCALE GENOMIC DNA]</scope>
    <source>
        <strain evidence="7">B14</strain>
    </source>
</reference>
<dbReference type="Proteomes" id="UP001318682">
    <property type="component" value="Chromosome"/>
</dbReference>
<comment type="subcellular location">
    <subcellularLocation>
        <location evidence="1">Membrane</location>
        <topology evidence="1">Multi-pass membrane protein</topology>
    </subcellularLocation>
</comment>
<accession>A0ABZ2BNI2</accession>
<evidence type="ECO:0000256" key="2">
    <source>
        <dbReference type="ARBA" id="ARBA00022692"/>
    </source>
</evidence>
<feature type="transmembrane region" description="Helical" evidence="5">
    <location>
        <begin position="153"/>
        <end position="171"/>
    </location>
</feature>
<evidence type="ECO:0000313" key="6">
    <source>
        <dbReference type="EMBL" id="WVX47564.1"/>
    </source>
</evidence>
<evidence type="ECO:0008006" key="8">
    <source>
        <dbReference type="Google" id="ProtNLM"/>
    </source>
</evidence>
<organism evidence="6 7">
    <name type="scientific">Roseobacter fucihabitans</name>
    <dbReference type="NCBI Taxonomy" id="1537242"/>
    <lineage>
        <taxon>Bacteria</taxon>
        <taxon>Pseudomonadati</taxon>
        <taxon>Pseudomonadota</taxon>
        <taxon>Alphaproteobacteria</taxon>
        <taxon>Rhodobacterales</taxon>
        <taxon>Roseobacteraceae</taxon>
        <taxon>Roseobacter</taxon>
    </lineage>
</organism>
<feature type="transmembrane region" description="Helical" evidence="5">
    <location>
        <begin position="17"/>
        <end position="37"/>
    </location>
</feature>
<sequence length="182" mass="20101">MISLYTSATQRLSQADWLLPTLARFIFAATLLMYFWVSGLTKLGDGIAGLFQPSVGAYAQIFPKAMEAVTYDTSQLTIFHWAVVVSGTWAEFILPALIVLGLFTRLAALGMIGFIVVQSLTDLFGHGGLEHLETFGAWFDRFPNSVILDQRSFWVFVLFVLVIKGAGPLSFDTALRKRLAGE</sequence>
<keyword evidence="3 5" id="KW-1133">Transmembrane helix</keyword>
<keyword evidence="4 5" id="KW-0472">Membrane</keyword>
<dbReference type="InterPro" id="IPR032808">
    <property type="entry name" value="DoxX"/>
</dbReference>
<feature type="transmembrane region" description="Helical" evidence="5">
    <location>
        <begin position="78"/>
        <end position="99"/>
    </location>
</feature>
<dbReference type="RefSeq" id="WP_187430471.1">
    <property type="nucleotide sequence ID" value="NZ_CP143423.1"/>
</dbReference>
<evidence type="ECO:0000256" key="1">
    <source>
        <dbReference type="ARBA" id="ARBA00004141"/>
    </source>
</evidence>
<protein>
    <recommendedName>
        <fullName evidence="8">DoxX</fullName>
    </recommendedName>
</protein>